<evidence type="ECO:0000313" key="2">
    <source>
        <dbReference type="Proteomes" id="UP000247152"/>
    </source>
</evidence>
<name>A0A317U8S7_9GAMM</name>
<dbReference type="Proteomes" id="UP000247152">
    <property type="component" value="Unassembled WGS sequence"/>
</dbReference>
<reference evidence="1 2" key="1">
    <citation type="submission" date="2018-05" db="EMBL/GenBank/DDBJ databases">
        <title>Legionella qingyii sp.nov., whole genome shotgun sequence.</title>
        <authorList>
            <person name="Wu H."/>
            <person name="Zhu Q."/>
            <person name="Hu C."/>
        </authorList>
    </citation>
    <scope>NUCLEOTIDE SEQUENCE [LARGE SCALE GENOMIC DNA]</scope>
    <source>
        <strain evidence="1 2">HEB18</strain>
    </source>
</reference>
<dbReference type="EMBL" id="QHJG01000004">
    <property type="protein sequence ID" value="PWY57097.1"/>
    <property type="molecule type" value="Genomic_DNA"/>
</dbReference>
<accession>A0A317U8S7</accession>
<comment type="caution">
    <text evidence="1">The sequence shown here is derived from an EMBL/GenBank/DDBJ whole genome shotgun (WGS) entry which is preliminary data.</text>
</comment>
<dbReference type="AlphaFoldDB" id="A0A317U8S7"/>
<evidence type="ECO:0000313" key="1">
    <source>
        <dbReference type="EMBL" id="PWY57097.1"/>
    </source>
</evidence>
<proteinExistence type="predicted"/>
<organism evidence="1 2">
    <name type="scientific">Legionella qingyii</name>
    <dbReference type="NCBI Taxonomy" id="2184757"/>
    <lineage>
        <taxon>Bacteria</taxon>
        <taxon>Pseudomonadati</taxon>
        <taxon>Pseudomonadota</taxon>
        <taxon>Gammaproteobacteria</taxon>
        <taxon>Legionellales</taxon>
        <taxon>Legionellaceae</taxon>
        <taxon>Legionella</taxon>
    </lineage>
</organism>
<sequence>MDVCIILYKTVSNKVVAVKSIHIAVDLAVKGSEIGTNSIDVVIGSKNIHSLVAVAPDEARHGVVTT</sequence>
<protein>
    <submittedName>
        <fullName evidence="1">Uncharacterized protein</fullName>
    </submittedName>
</protein>
<gene>
    <name evidence="1" type="ORF">DGG96_03670</name>
</gene>